<organism evidence="10 11">
    <name type="scientific">Segatella cerevisiae</name>
    <dbReference type="NCBI Taxonomy" id="2053716"/>
    <lineage>
        <taxon>Bacteria</taxon>
        <taxon>Pseudomonadati</taxon>
        <taxon>Bacteroidota</taxon>
        <taxon>Bacteroidia</taxon>
        <taxon>Bacteroidales</taxon>
        <taxon>Prevotellaceae</taxon>
        <taxon>Segatella</taxon>
    </lineage>
</organism>
<dbReference type="InterPro" id="IPR051132">
    <property type="entry name" value="3-5_Exonuclease_domain"/>
</dbReference>
<evidence type="ECO:0000256" key="3">
    <source>
        <dbReference type="ARBA" id="ARBA00022801"/>
    </source>
</evidence>
<keyword evidence="1" id="KW-0540">Nuclease</keyword>
<dbReference type="SMART" id="SM00474">
    <property type="entry name" value="35EXOc"/>
    <property type="match status" value="1"/>
</dbReference>
<feature type="compositionally biased region" description="Basic and acidic residues" evidence="8">
    <location>
        <begin position="219"/>
        <end position="233"/>
    </location>
</feature>
<protein>
    <recommendedName>
        <fullName evidence="6">3'-5' exonuclease</fullName>
    </recommendedName>
    <alternativeName>
        <fullName evidence="7">Werner Syndrome-like exonuclease</fullName>
    </alternativeName>
</protein>
<evidence type="ECO:0000313" key="10">
    <source>
        <dbReference type="EMBL" id="MCO6024617.1"/>
    </source>
</evidence>
<dbReference type="InterPro" id="IPR036397">
    <property type="entry name" value="RNaseH_sf"/>
</dbReference>
<dbReference type="EMBL" id="JAMXLY010000004">
    <property type="protein sequence ID" value="MCO6024617.1"/>
    <property type="molecule type" value="Genomic_DNA"/>
</dbReference>
<dbReference type="Gene3D" id="3.30.420.10">
    <property type="entry name" value="Ribonuclease H-like superfamily/Ribonuclease H"/>
    <property type="match status" value="1"/>
</dbReference>
<gene>
    <name evidence="10" type="ORF">NG821_01965</name>
</gene>
<evidence type="ECO:0000256" key="2">
    <source>
        <dbReference type="ARBA" id="ARBA00022723"/>
    </source>
</evidence>
<dbReference type="InterPro" id="IPR012337">
    <property type="entry name" value="RNaseH-like_sf"/>
</dbReference>
<evidence type="ECO:0000256" key="7">
    <source>
        <dbReference type="ARBA" id="ARBA00042761"/>
    </source>
</evidence>
<dbReference type="PANTHER" id="PTHR13620">
    <property type="entry name" value="3-5 EXONUCLEASE"/>
    <property type="match status" value="1"/>
</dbReference>
<evidence type="ECO:0000256" key="6">
    <source>
        <dbReference type="ARBA" id="ARBA00040531"/>
    </source>
</evidence>
<reference evidence="10 11" key="1">
    <citation type="submission" date="2022-06" db="EMBL/GenBank/DDBJ databases">
        <title>A taxonomic note on the genus Prevotella: Description of four novel genera and emended description of the genera Hallella and Xylanibacter.</title>
        <authorList>
            <person name="Hitch T.C.A."/>
        </authorList>
    </citation>
    <scope>NUCLEOTIDE SEQUENCE [LARGE SCALE GENOMIC DNA]</scope>
    <source>
        <strain evidence="10 11">DSM 100619</strain>
    </source>
</reference>
<evidence type="ECO:0000256" key="1">
    <source>
        <dbReference type="ARBA" id="ARBA00022722"/>
    </source>
</evidence>
<feature type="domain" description="3'-5' exonuclease" evidence="9">
    <location>
        <begin position="26"/>
        <end position="195"/>
    </location>
</feature>
<dbReference type="Pfam" id="PF01612">
    <property type="entry name" value="DNA_pol_A_exo1"/>
    <property type="match status" value="1"/>
</dbReference>
<dbReference type="GO" id="GO:0004527">
    <property type="term" value="F:exonuclease activity"/>
    <property type="evidence" value="ECO:0007669"/>
    <property type="project" value="UniProtKB-KW"/>
</dbReference>
<evidence type="ECO:0000256" key="8">
    <source>
        <dbReference type="SAM" id="MobiDB-lite"/>
    </source>
</evidence>
<comment type="caution">
    <text evidence="10">The sequence shown here is derived from an EMBL/GenBank/DDBJ whole genome shotgun (WGS) entry which is preliminary data.</text>
</comment>
<dbReference type="RefSeq" id="WP_252759980.1">
    <property type="nucleotide sequence ID" value="NZ_JAMXLY010000004.1"/>
</dbReference>
<keyword evidence="2" id="KW-0479">Metal-binding</keyword>
<dbReference type="InterPro" id="IPR002562">
    <property type="entry name" value="3'-5'_exonuclease_dom"/>
</dbReference>
<evidence type="ECO:0000256" key="4">
    <source>
        <dbReference type="ARBA" id="ARBA00022839"/>
    </source>
</evidence>
<evidence type="ECO:0000259" key="9">
    <source>
        <dbReference type="SMART" id="SM00474"/>
    </source>
</evidence>
<keyword evidence="4 10" id="KW-0269">Exonuclease</keyword>
<feature type="region of interest" description="Disordered" evidence="8">
    <location>
        <begin position="212"/>
        <end position="233"/>
    </location>
</feature>
<sequence length="233" mass="26751">MKKVIYNKFDKHLIETLPRVSFPGRIITIFTKDDVSTAVDYLLNCDILGVDTETKPVFKAGLSYKVSLLQVSTHDTCFLIRLNKTGMTPDIIRFLEDTKVPKVGLSWHDDILGLERREKFKPGYFIDLQNIAPKLGIEDKSLQKLYANIFHMKISKSQRLTNWAADQLRENQKMYAATDAWTCIKLYEEMQRLLKTHDYQLVKVPEPVAPVQAVQDSSEADKTSLSKERIKGV</sequence>
<keyword evidence="3" id="KW-0378">Hydrolase</keyword>
<dbReference type="CDD" id="cd06141">
    <property type="entry name" value="WRN_exo"/>
    <property type="match status" value="1"/>
</dbReference>
<name>A0ABT1BW10_9BACT</name>
<dbReference type="Proteomes" id="UP001204015">
    <property type="component" value="Unassembled WGS sequence"/>
</dbReference>
<dbReference type="SUPFAM" id="SSF53098">
    <property type="entry name" value="Ribonuclease H-like"/>
    <property type="match status" value="1"/>
</dbReference>
<keyword evidence="11" id="KW-1185">Reference proteome</keyword>
<proteinExistence type="predicted"/>
<dbReference type="PANTHER" id="PTHR13620:SF109">
    <property type="entry name" value="3'-5' EXONUCLEASE"/>
    <property type="match status" value="1"/>
</dbReference>
<keyword evidence="5" id="KW-0460">Magnesium</keyword>
<accession>A0ABT1BW10</accession>
<evidence type="ECO:0000256" key="5">
    <source>
        <dbReference type="ARBA" id="ARBA00022842"/>
    </source>
</evidence>
<evidence type="ECO:0000313" key="11">
    <source>
        <dbReference type="Proteomes" id="UP001204015"/>
    </source>
</evidence>